<dbReference type="AlphaFoldDB" id="A0A3S5BGN6"/>
<keyword evidence="3" id="KW-1185">Reference proteome</keyword>
<feature type="compositionally biased region" description="Polar residues" evidence="1">
    <location>
        <begin position="162"/>
        <end position="172"/>
    </location>
</feature>
<proteinExistence type="predicted"/>
<gene>
    <name evidence="2" type="ORF">PXEA_LOCUS16996</name>
</gene>
<reference evidence="2" key="1">
    <citation type="submission" date="2018-11" db="EMBL/GenBank/DDBJ databases">
        <authorList>
            <consortium name="Pathogen Informatics"/>
        </authorList>
    </citation>
    <scope>NUCLEOTIDE SEQUENCE</scope>
</reference>
<evidence type="ECO:0000313" key="3">
    <source>
        <dbReference type="Proteomes" id="UP000784294"/>
    </source>
</evidence>
<comment type="caution">
    <text evidence="2">The sequence shown here is derived from an EMBL/GenBank/DDBJ whole genome shotgun (WGS) entry which is preliminary data.</text>
</comment>
<name>A0A3S5BGN6_9PLAT</name>
<accession>A0A3S5BGN6</accession>
<evidence type="ECO:0000313" key="2">
    <source>
        <dbReference type="EMBL" id="VEL23556.1"/>
    </source>
</evidence>
<evidence type="ECO:0000256" key="1">
    <source>
        <dbReference type="SAM" id="MobiDB-lite"/>
    </source>
</evidence>
<sequence length="250" mass="26680">MIPLFLNIFQPPSSSSSQPGTPSKVYRTARTVNFVNCPGTAASSAQSDTLNASAPASGCLAVAFVDSGDWEEKAEVALEADAQAEVNEDSGEEKNERISEIKWSRVKIEEKRNRADGRASWLSRPTGDPDSHSVGVPHAAHSQEQLPARLVRPRRPDMLPTGTGSLFANPSPGSRAVSARWGSSPVRASLRKTQSDREPICSGSPDFLLNEINGAGANFHNSSLPAGESSKLGTEVSSLYSQVDSGMQFR</sequence>
<dbReference type="Proteomes" id="UP000784294">
    <property type="component" value="Unassembled WGS sequence"/>
</dbReference>
<feature type="region of interest" description="Disordered" evidence="1">
    <location>
        <begin position="114"/>
        <end position="180"/>
    </location>
</feature>
<dbReference type="EMBL" id="CAAALY010062561">
    <property type="protein sequence ID" value="VEL23556.1"/>
    <property type="molecule type" value="Genomic_DNA"/>
</dbReference>
<organism evidence="2 3">
    <name type="scientific">Protopolystoma xenopodis</name>
    <dbReference type="NCBI Taxonomy" id="117903"/>
    <lineage>
        <taxon>Eukaryota</taxon>
        <taxon>Metazoa</taxon>
        <taxon>Spiralia</taxon>
        <taxon>Lophotrochozoa</taxon>
        <taxon>Platyhelminthes</taxon>
        <taxon>Monogenea</taxon>
        <taxon>Polyopisthocotylea</taxon>
        <taxon>Polystomatidea</taxon>
        <taxon>Polystomatidae</taxon>
        <taxon>Protopolystoma</taxon>
    </lineage>
</organism>
<protein>
    <submittedName>
        <fullName evidence="2">Uncharacterized protein</fullName>
    </submittedName>
</protein>